<comment type="caution">
    <text evidence="1">The sequence shown here is derived from an EMBL/GenBank/DDBJ whole genome shotgun (WGS) entry which is preliminary data.</text>
</comment>
<dbReference type="EMBL" id="MHLI01000020">
    <property type="protein sequence ID" value="OGZ04805.1"/>
    <property type="molecule type" value="Genomic_DNA"/>
</dbReference>
<protein>
    <submittedName>
        <fullName evidence="1">Uncharacterized protein</fullName>
    </submittedName>
</protein>
<dbReference type="Proteomes" id="UP000177122">
    <property type="component" value="Unassembled WGS sequence"/>
</dbReference>
<sequence length="124" mass="13755">MSKFARIMRGGTYGNGSDLDPIKELYGEKLKGVTICIGDSEDRRGVACVDYSIYYTDNHWEDNIPAGGIKLIDEQQNGSGMANQGGTDWKEGADPSEALRIVSRIFDELSQVENIEIVQKHPYP</sequence>
<reference evidence="1 2" key="1">
    <citation type="journal article" date="2016" name="Nat. Commun.">
        <title>Thousands of microbial genomes shed light on interconnected biogeochemical processes in an aquifer system.</title>
        <authorList>
            <person name="Anantharaman K."/>
            <person name="Brown C.T."/>
            <person name="Hug L.A."/>
            <person name="Sharon I."/>
            <person name="Castelle C.J."/>
            <person name="Probst A.J."/>
            <person name="Thomas B.C."/>
            <person name="Singh A."/>
            <person name="Wilkins M.J."/>
            <person name="Karaoz U."/>
            <person name="Brodie E.L."/>
            <person name="Williams K.H."/>
            <person name="Hubbard S.S."/>
            <person name="Banfield J.F."/>
        </authorList>
    </citation>
    <scope>NUCLEOTIDE SEQUENCE [LARGE SCALE GENOMIC DNA]</scope>
</reference>
<proteinExistence type="predicted"/>
<evidence type="ECO:0000313" key="2">
    <source>
        <dbReference type="Proteomes" id="UP000177122"/>
    </source>
</evidence>
<gene>
    <name evidence="1" type="ORF">A2845_05580</name>
</gene>
<organism evidence="1 2">
    <name type="scientific">Candidatus Lloydbacteria bacterium RIFCSPHIGHO2_01_FULL_49_22</name>
    <dbReference type="NCBI Taxonomy" id="1798658"/>
    <lineage>
        <taxon>Bacteria</taxon>
        <taxon>Candidatus Lloydiibacteriota</taxon>
    </lineage>
</organism>
<evidence type="ECO:0000313" key="1">
    <source>
        <dbReference type="EMBL" id="OGZ04805.1"/>
    </source>
</evidence>
<name>A0A1G2CTT2_9BACT</name>
<accession>A0A1G2CTT2</accession>
<dbReference type="AlphaFoldDB" id="A0A1G2CTT2"/>